<feature type="transmembrane region" description="Helical" evidence="8">
    <location>
        <begin position="324"/>
        <end position="345"/>
    </location>
</feature>
<keyword evidence="3" id="KW-1003">Cell membrane</keyword>
<comment type="subcellular location">
    <subcellularLocation>
        <location evidence="1">Cell membrane</location>
        <topology evidence="1">Multi-pass membrane protein</topology>
    </subcellularLocation>
    <subcellularLocation>
        <location evidence="7">Membrane</location>
        <topology evidence="7">Multi-pass membrane protein</topology>
    </subcellularLocation>
</comment>
<feature type="transmembrane region" description="Helical" evidence="8">
    <location>
        <begin position="297"/>
        <end position="318"/>
    </location>
</feature>
<dbReference type="RefSeq" id="WP_133869547.1">
    <property type="nucleotide sequence ID" value="NZ_SOAU01000001.1"/>
</dbReference>
<feature type="transmembrane region" description="Helical" evidence="8">
    <location>
        <begin position="108"/>
        <end position="126"/>
    </location>
</feature>
<evidence type="ECO:0000256" key="6">
    <source>
        <dbReference type="ARBA" id="ARBA00023136"/>
    </source>
</evidence>
<dbReference type="InterPro" id="IPR001750">
    <property type="entry name" value="ND/Mrp_TM"/>
</dbReference>
<evidence type="ECO:0000256" key="4">
    <source>
        <dbReference type="ARBA" id="ARBA00022692"/>
    </source>
</evidence>
<dbReference type="Pfam" id="PF00361">
    <property type="entry name" value="Proton_antipo_M"/>
    <property type="match status" value="1"/>
</dbReference>
<dbReference type="AlphaFoldDB" id="A0A4V3EJ82"/>
<keyword evidence="5 8" id="KW-1133">Transmembrane helix</keyword>
<evidence type="ECO:0000313" key="11">
    <source>
        <dbReference type="Proteomes" id="UP000294558"/>
    </source>
</evidence>
<accession>A0A4V3EJ82</accession>
<dbReference type="EMBL" id="SOAU01000001">
    <property type="protein sequence ID" value="TDT17248.1"/>
    <property type="molecule type" value="Genomic_DNA"/>
</dbReference>
<dbReference type="PANTHER" id="PTHR42703:SF1">
    <property type="entry name" value="NA(+)_H(+) ANTIPORTER SUBUNIT D1"/>
    <property type="match status" value="1"/>
</dbReference>
<evidence type="ECO:0000256" key="2">
    <source>
        <dbReference type="ARBA" id="ARBA00005346"/>
    </source>
</evidence>
<name>A0A4V3EJ82_9ACTN</name>
<comment type="caution">
    <text evidence="10">The sequence shown here is derived from an EMBL/GenBank/DDBJ whole genome shotgun (WGS) entry which is preliminary data.</text>
</comment>
<feature type="transmembrane region" description="Helical" evidence="8">
    <location>
        <begin position="202"/>
        <end position="227"/>
    </location>
</feature>
<keyword evidence="6 8" id="KW-0472">Membrane</keyword>
<dbReference type="InterPro" id="IPR003918">
    <property type="entry name" value="NADH_UbQ_OxRdtase"/>
</dbReference>
<feature type="transmembrane region" description="Helical" evidence="8">
    <location>
        <begin position="32"/>
        <end position="51"/>
    </location>
</feature>
<dbReference type="InterPro" id="IPR050586">
    <property type="entry name" value="CPA3_Na-H_Antiporter_D"/>
</dbReference>
<reference evidence="10 11" key="1">
    <citation type="submission" date="2019-03" db="EMBL/GenBank/DDBJ databases">
        <title>Sequencing the genomes of 1000 actinobacteria strains.</title>
        <authorList>
            <person name="Klenk H.-P."/>
        </authorList>
    </citation>
    <scope>NUCLEOTIDE SEQUENCE [LARGE SCALE GENOMIC DNA]</scope>
    <source>
        <strain evidence="10 11">DSM 18936</strain>
    </source>
</reference>
<comment type="similarity">
    <text evidence="2">Belongs to the CPA3 antiporters (TC 2.A.63) subunit D family.</text>
</comment>
<proteinExistence type="inferred from homology"/>
<evidence type="ECO:0000256" key="7">
    <source>
        <dbReference type="RuleBase" id="RU000320"/>
    </source>
</evidence>
<feature type="transmembrane region" description="Helical" evidence="8">
    <location>
        <begin position="366"/>
        <end position="391"/>
    </location>
</feature>
<feature type="transmembrane region" description="Helical" evidence="8">
    <location>
        <begin position="132"/>
        <end position="150"/>
    </location>
</feature>
<evidence type="ECO:0000256" key="1">
    <source>
        <dbReference type="ARBA" id="ARBA00004651"/>
    </source>
</evidence>
<dbReference type="PRINTS" id="PR01437">
    <property type="entry name" value="NUOXDRDTASE4"/>
</dbReference>
<feature type="transmembrane region" description="Helical" evidence="8">
    <location>
        <begin position="6"/>
        <end position="25"/>
    </location>
</feature>
<gene>
    <name evidence="10" type="ORF">BDK89_2856</name>
</gene>
<keyword evidence="4 7" id="KW-0812">Transmembrane</keyword>
<dbReference type="PANTHER" id="PTHR42703">
    <property type="entry name" value="NADH DEHYDROGENASE"/>
    <property type="match status" value="1"/>
</dbReference>
<feature type="transmembrane region" description="Helical" evidence="8">
    <location>
        <begin position="162"/>
        <end position="182"/>
    </location>
</feature>
<dbReference type="GO" id="GO:0042773">
    <property type="term" value="P:ATP synthesis coupled electron transport"/>
    <property type="evidence" value="ECO:0007669"/>
    <property type="project" value="InterPro"/>
</dbReference>
<dbReference type="Proteomes" id="UP000294558">
    <property type="component" value="Unassembled WGS sequence"/>
</dbReference>
<feature type="transmembrane region" description="Helical" evidence="8">
    <location>
        <begin position="268"/>
        <end position="290"/>
    </location>
</feature>
<feature type="domain" description="NADH:quinone oxidoreductase/Mrp antiporter transmembrane" evidence="9">
    <location>
        <begin position="128"/>
        <end position="416"/>
    </location>
</feature>
<keyword evidence="11" id="KW-1185">Reference proteome</keyword>
<evidence type="ECO:0000256" key="8">
    <source>
        <dbReference type="SAM" id="Phobius"/>
    </source>
</evidence>
<dbReference type="OrthoDB" id="9768329at2"/>
<organism evidence="10 11">
    <name type="scientific">Ilumatobacter fluminis</name>
    <dbReference type="NCBI Taxonomy" id="467091"/>
    <lineage>
        <taxon>Bacteria</taxon>
        <taxon>Bacillati</taxon>
        <taxon>Actinomycetota</taxon>
        <taxon>Acidimicrobiia</taxon>
        <taxon>Acidimicrobiales</taxon>
        <taxon>Ilumatobacteraceae</taxon>
        <taxon>Ilumatobacter</taxon>
    </lineage>
</organism>
<sequence>MSTLVPLTIAIPLLAAAITIVVGRWRWLQRIIAVAALTAVFGISIALLIGADDQGYVIHRDGGWPAPFGITLVVDRLAGLMIAVSSLVLLAVHIYAIGQAGEERRRIAFHPVYLVLAAGVMGSFVTADLFNLFVAFEMMLAASYVLLTFGGRPDQVRSGMSYVVISLVASALFITTLAWVYTATGTVNMADLSIRIAELDPAVRAMLALAMLAVFGIKAGLFPLFFWLPDSYPTAPGPVVAVFAGLLTKVGVYAIIRTQTLLFDRPDYMGTVLLVVAVLTMVIGVFGAIAQDDMKRILAFHIISQIGYMIFGLGLFTVAGVAGAVFYIVHHIIVKTALFLVAGLVARRAGSSRLSEVGGLIRTAPVIAALFAVPALSLAGLPPFSGFLAKFALADAGLAVDEWLVVGASLFVGMLTLFSMTKIWSNVFWSAPDEEPVGLAPESERNPNLLGAPVGMIAPTAVLALSSIGVSIFAGALYDVSERASIELLEPTGYVSAVLGTDEVDDEVKFQVDLEPEQAEDAP</sequence>
<dbReference type="NCBIfam" id="NF009308">
    <property type="entry name" value="PRK12665.1"/>
    <property type="match status" value="1"/>
</dbReference>
<feature type="transmembrane region" description="Helical" evidence="8">
    <location>
        <begin position="403"/>
        <end position="420"/>
    </location>
</feature>
<evidence type="ECO:0000313" key="10">
    <source>
        <dbReference type="EMBL" id="TDT17248.1"/>
    </source>
</evidence>
<feature type="transmembrane region" description="Helical" evidence="8">
    <location>
        <begin position="239"/>
        <end position="256"/>
    </location>
</feature>
<dbReference type="GO" id="GO:0005886">
    <property type="term" value="C:plasma membrane"/>
    <property type="evidence" value="ECO:0007669"/>
    <property type="project" value="UniProtKB-SubCell"/>
</dbReference>
<protein>
    <submittedName>
        <fullName evidence="10">Multisubunit sodium/proton antiporter MrpD subunit</fullName>
    </submittedName>
</protein>
<evidence type="ECO:0000256" key="3">
    <source>
        <dbReference type="ARBA" id="ARBA00022475"/>
    </source>
</evidence>
<dbReference type="GO" id="GO:0008137">
    <property type="term" value="F:NADH dehydrogenase (ubiquinone) activity"/>
    <property type="evidence" value="ECO:0007669"/>
    <property type="project" value="InterPro"/>
</dbReference>
<evidence type="ECO:0000256" key="5">
    <source>
        <dbReference type="ARBA" id="ARBA00022989"/>
    </source>
</evidence>
<feature type="transmembrane region" description="Helical" evidence="8">
    <location>
        <begin position="77"/>
        <end position="96"/>
    </location>
</feature>
<evidence type="ECO:0000259" key="9">
    <source>
        <dbReference type="Pfam" id="PF00361"/>
    </source>
</evidence>